<dbReference type="STRING" id="1274631.LMTR13_04520"/>
<feature type="transmembrane region" description="Helical" evidence="1">
    <location>
        <begin position="672"/>
        <end position="693"/>
    </location>
</feature>
<feature type="transmembrane region" description="Helical" evidence="1">
    <location>
        <begin position="169"/>
        <end position="185"/>
    </location>
</feature>
<feature type="transmembrane region" description="Helical" evidence="1">
    <location>
        <begin position="140"/>
        <end position="163"/>
    </location>
</feature>
<feature type="transmembrane region" description="Helical" evidence="1">
    <location>
        <begin position="768"/>
        <end position="788"/>
    </location>
</feature>
<keyword evidence="1" id="KW-0472">Membrane</keyword>
<evidence type="ECO:0000256" key="1">
    <source>
        <dbReference type="SAM" id="Phobius"/>
    </source>
</evidence>
<feature type="transmembrane region" description="Helical" evidence="1">
    <location>
        <begin position="739"/>
        <end position="762"/>
    </location>
</feature>
<feature type="transmembrane region" description="Helical" evidence="1">
    <location>
        <begin position="12"/>
        <end position="33"/>
    </location>
</feature>
<organism evidence="2 3">
    <name type="scientific">Bradyrhizobium icense</name>
    <dbReference type="NCBI Taxonomy" id="1274631"/>
    <lineage>
        <taxon>Bacteria</taxon>
        <taxon>Pseudomonadati</taxon>
        <taxon>Pseudomonadota</taxon>
        <taxon>Alphaproteobacteria</taxon>
        <taxon>Hyphomicrobiales</taxon>
        <taxon>Nitrobacteraceae</taxon>
        <taxon>Bradyrhizobium</taxon>
    </lineage>
</organism>
<evidence type="ECO:0000313" key="3">
    <source>
        <dbReference type="Proteomes" id="UP000092839"/>
    </source>
</evidence>
<evidence type="ECO:0000313" key="2">
    <source>
        <dbReference type="EMBL" id="ANV99555.1"/>
    </source>
</evidence>
<feature type="transmembrane region" description="Helical" evidence="1">
    <location>
        <begin position="570"/>
        <end position="591"/>
    </location>
</feature>
<dbReference type="EMBL" id="CP016428">
    <property type="protein sequence ID" value="ANV99555.1"/>
    <property type="molecule type" value="Genomic_DNA"/>
</dbReference>
<name>A0A1B1UA28_9BRAD</name>
<dbReference type="AlphaFoldDB" id="A0A1B1UA28"/>
<reference evidence="2 3" key="1">
    <citation type="submission" date="2016-07" db="EMBL/GenBank/DDBJ databases">
        <title>Complete genome sequence of Bradyrhizobium icense LMTR 13T, a potential inoculant strain isolated from lima bean (Phaseolus lunatus) in Peru.</title>
        <authorList>
            <person name="Ormeno-Orrillo E."/>
            <person name="Duran D."/>
            <person name="Rogel M.A."/>
            <person name="Rey L."/>
            <person name="Imperial J."/>
            <person name="Ruiz-Argueso T."/>
            <person name="Martinez-Romero E."/>
        </authorList>
    </citation>
    <scope>NUCLEOTIDE SEQUENCE [LARGE SCALE GENOMIC DNA]</scope>
    <source>
        <strain evidence="2 3">LMTR 13</strain>
    </source>
</reference>
<dbReference type="InterPro" id="IPR029063">
    <property type="entry name" value="SAM-dependent_MTases_sf"/>
</dbReference>
<evidence type="ECO:0008006" key="4">
    <source>
        <dbReference type="Google" id="ProtNLM"/>
    </source>
</evidence>
<dbReference type="SUPFAM" id="SSF53335">
    <property type="entry name" value="S-adenosyl-L-methionine-dependent methyltransferases"/>
    <property type="match status" value="1"/>
</dbReference>
<gene>
    <name evidence="2" type="ORF">LMTR13_04520</name>
</gene>
<dbReference type="Gene3D" id="3.40.50.150">
    <property type="entry name" value="Vaccinia Virus protein VP39"/>
    <property type="match status" value="1"/>
</dbReference>
<feature type="transmembrane region" description="Helical" evidence="1">
    <location>
        <begin position="603"/>
        <end position="623"/>
    </location>
</feature>
<proteinExistence type="predicted"/>
<feature type="transmembrane region" description="Helical" evidence="1">
    <location>
        <begin position="82"/>
        <end position="103"/>
    </location>
</feature>
<feature type="transmembrane region" description="Helical" evidence="1">
    <location>
        <begin position="109"/>
        <end position="133"/>
    </location>
</feature>
<dbReference type="Proteomes" id="UP000092839">
    <property type="component" value="Chromosome"/>
</dbReference>
<feature type="transmembrane region" description="Helical" evidence="1">
    <location>
        <begin position="39"/>
        <end position="61"/>
    </location>
</feature>
<protein>
    <recommendedName>
        <fullName evidence="4">Spermidine synthase</fullName>
    </recommendedName>
</protein>
<accession>A0A1B1UA28</accession>
<dbReference type="KEGG" id="bic:LMTR13_04520"/>
<sequence length="819" mass="88596">MHSVSKIPGRYYLAIFVLAFATLSYQILITRFFSVMLHYHFAFAAISLAMLGLTRGAMQVYGKPARYAAERVGIEFARHASWFALSSVGAMIVFLCVPLVVSAENVPLALALATIAFVAPFTEGGVCITLLLTRLPYRGGWLYAADLLGAAVGCLGVIFILLVIDPVSATLWIGAFAAGVGWIVVRTSDDIRSVRLSGAVALALAVAATMHSGLDLTGRSHLGVFWAKGAEQTGTLFERWNTYSRVRVRELAEKVPIGWGLVRTPDARVDQHHLDIDADAGTVITRYDGDIGKLAYLKDDVINAAYLVQPATDVAVVGVGGGRDILSGLLFGASRIRAIEINPAIFEVLTEKFADFSGHLDRQPGVSLVNAEARSYINHSSERYDLVQISLIDTWAATVAGGLTLTENRLYTVEAWDDFYRALKPGGLLSVSRWYGAEKHRGELYRLIAIAASALQRKGVSAGELRHHVVAVNVGNIVTVITRPDAFSDAQWQGARERLQAQGFKILLGPDVTFDAITATLLSDKADQAFFDSLPENIAASTDDNPFFFYTSRFSDFVSIHSWDIMSNNVAIGVTGLLIIVALCACGYYIVLPFLRLATRMPMATLTPPVAYFSAIGIGFMLIEISQMQRLMVFLGHPVYGLSVVLFTILLFSGIGSATVGADTSSRSRVTVFRIAALLTTLVVAGLLTPLVTTWGRALSTDMRILVSVLLLAPPALCMGMMFPLGLGVWRRHHELLPFFWSTNGITSMFASVLGVALSIQFGIANTYALGVCSYAVCAFVIIASRWVQSIDMSAEKGPVSSEASVAAKEGATIRRPHQ</sequence>
<dbReference type="RefSeq" id="WP_065726855.1">
    <property type="nucleotide sequence ID" value="NZ_CP016428.1"/>
</dbReference>
<keyword evidence="1" id="KW-0812">Transmembrane</keyword>
<feature type="transmembrane region" description="Helical" evidence="1">
    <location>
        <begin position="639"/>
        <end position="660"/>
    </location>
</feature>
<feature type="transmembrane region" description="Helical" evidence="1">
    <location>
        <begin position="705"/>
        <end position="727"/>
    </location>
</feature>
<keyword evidence="3" id="KW-1185">Reference proteome</keyword>
<keyword evidence="1" id="KW-1133">Transmembrane helix</keyword>